<keyword evidence="2" id="KW-0813">Transport</keyword>
<dbReference type="PROSITE" id="PS51096">
    <property type="entry name" value="PTS_EIIA_TYPE_4"/>
    <property type="match status" value="1"/>
</dbReference>
<dbReference type="GO" id="GO:0005737">
    <property type="term" value="C:cytoplasm"/>
    <property type="evidence" value="ECO:0007669"/>
    <property type="project" value="UniProtKB-SubCell"/>
</dbReference>
<dbReference type="AlphaFoldDB" id="A0A1H9PWP2"/>
<gene>
    <name evidence="10" type="ORF">SAMN05216446_1147</name>
    <name evidence="9" type="ORF">SAMN05216447_10324</name>
</gene>
<keyword evidence="4" id="KW-0762">Sugar transport</keyword>
<evidence type="ECO:0000256" key="7">
    <source>
        <dbReference type="ARBA" id="ARBA00022777"/>
    </source>
</evidence>
<dbReference type="GO" id="GO:0009401">
    <property type="term" value="P:phosphoenolpyruvate-dependent sugar phosphotransferase system"/>
    <property type="evidence" value="ECO:0007669"/>
    <property type="project" value="UniProtKB-KW"/>
</dbReference>
<reference evidence="11 12" key="1">
    <citation type="submission" date="2016-10" db="EMBL/GenBank/DDBJ databases">
        <authorList>
            <person name="Varghese N."/>
            <person name="Submissions S."/>
        </authorList>
    </citation>
    <scope>NUCLEOTIDE SEQUENCE [LARGE SCALE GENOMIC DNA]</scope>
    <source>
        <strain evidence="11">KHGC19</strain>
        <strain evidence="9 12">WCP15</strain>
    </source>
</reference>
<dbReference type="CDD" id="cd00006">
    <property type="entry name" value="PTS_IIA_man"/>
    <property type="match status" value="1"/>
</dbReference>
<dbReference type="InterPro" id="IPR036662">
    <property type="entry name" value="PTS_EIIA_man-typ_sf"/>
</dbReference>
<evidence type="ECO:0000259" key="8">
    <source>
        <dbReference type="PROSITE" id="PS51096"/>
    </source>
</evidence>
<name>A0A1H9PWP2_9ACTN</name>
<proteinExistence type="predicted"/>
<dbReference type="GO" id="GO:0016301">
    <property type="term" value="F:kinase activity"/>
    <property type="evidence" value="ECO:0007669"/>
    <property type="project" value="UniProtKB-KW"/>
</dbReference>
<keyword evidence="6" id="KW-0598">Phosphotransferase system</keyword>
<evidence type="ECO:0000256" key="3">
    <source>
        <dbReference type="ARBA" id="ARBA00022490"/>
    </source>
</evidence>
<evidence type="ECO:0000256" key="1">
    <source>
        <dbReference type="ARBA" id="ARBA00004496"/>
    </source>
</evidence>
<dbReference type="PANTHER" id="PTHR33799">
    <property type="entry name" value="PTS PERMEASE-RELATED-RELATED"/>
    <property type="match status" value="1"/>
</dbReference>
<protein>
    <submittedName>
        <fullName evidence="10">PTS system, N-acetylgalactosamine-specific IIA component</fullName>
    </submittedName>
</protein>
<evidence type="ECO:0000313" key="11">
    <source>
        <dbReference type="Proteomes" id="UP000199128"/>
    </source>
</evidence>
<reference evidence="10" key="2">
    <citation type="submission" date="2016-10" db="EMBL/GenBank/DDBJ databases">
        <authorList>
            <person name="de Groot N.N."/>
        </authorList>
    </citation>
    <scope>NUCLEOTIDE SEQUENCE [LARGE SCALE GENOMIC DNA]</scope>
    <source>
        <strain evidence="10">KHGC19</strain>
    </source>
</reference>
<evidence type="ECO:0000256" key="2">
    <source>
        <dbReference type="ARBA" id="ARBA00022448"/>
    </source>
</evidence>
<dbReference type="Proteomes" id="UP000199135">
    <property type="component" value="Unassembled WGS sequence"/>
</dbReference>
<evidence type="ECO:0000256" key="4">
    <source>
        <dbReference type="ARBA" id="ARBA00022597"/>
    </source>
</evidence>
<organism evidence="10 11">
    <name type="scientific">Parafannyhessea umbonata</name>
    <dbReference type="NCBI Taxonomy" id="604330"/>
    <lineage>
        <taxon>Bacteria</taxon>
        <taxon>Bacillati</taxon>
        <taxon>Actinomycetota</taxon>
        <taxon>Coriobacteriia</taxon>
        <taxon>Coriobacteriales</taxon>
        <taxon>Atopobiaceae</taxon>
        <taxon>Parafannyhessea</taxon>
    </lineage>
</organism>
<dbReference type="GO" id="GO:0016020">
    <property type="term" value="C:membrane"/>
    <property type="evidence" value="ECO:0007669"/>
    <property type="project" value="InterPro"/>
</dbReference>
<dbReference type="InterPro" id="IPR004701">
    <property type="entry name" value="PTS_EIIA_man-typ"/>
</dbReference>
<comment type="subcellular location">
    <subcellularLocation>
        <location evidence="1">Cytoplasm</location>
    </subcellularLocation>
</comment>
<evidence type="ECO:0000313" key="12">
    <source>
        <dbReference type="Proteomes" id="UP000199135"/>
    </source>
</evidence>
<dbReference type="Pfam" id="PF03610">
    <property type="entry name" value="EIIA-man"/>
    <property type="match status" value="1"/>
</dbReference>
<dbReference type="EMBL" id="FOGP01000004">
    <property type="protein sequence ID" value="SER52624.1"/>
    <property type="molecule type" value="Genomic_DNA"/>
</dbReference>
<evidence type="ECO:0000256" key="5">
    <source>
        <dbReference type="ARBA" id="ARBA00022679"/>
    </source>
</evidence>
<dbReference type="EMBL" id="FNWT01000003">
    <property type="protein sequence ID" value="SEH46894.1"/>
    <property type="molecule type" value="Genomic_DNA"/>
</dbReference>
<dbReference type="InterPro" id="IPR051471">
    <property type="entry name" value="Bacterial_PTS_sugar_comp"/>
</dbReference>
<sequence>MRYLLLVSHGTMAPGVHSVIRMLLGDRENVLSCSMEDGVSADTFVEKLREVIAPITADDSVVVLGDIVGGSPLTNTLNTLTEAGLLAKTIAFGGLSLPMAISALMAIEDDLDDSALVENVVSEAREGARQVELAFEDEDEDDL</sequence>
<keyword evidence="3" id="KW-0963">Cytoplasm</keyword>
<dbReference type="InterPro" id="IPR033887">
    <property type="entry name" value="PTS_IIA_man"/>
</dbReference>
<dbReference type="Proteomes" id="UP000199128">
    <property type="component" value="Unassembled WGS sequence"/>
</dbReference>
<dbReference type="PANTHER" id="PTHR33799:SF1">
    <property type="entry name" value="PTS SYSTEM MANNOSE-SPECIFIC EIIAB COMPONENT-RELATED"/>
    <property type="match status" value="1"/>
</dbReference>
<feature type="domain" description="PTS EIIA type-4" evidence="8">
    <location>
        <begin position="1"/>
        <end position="128"/>
    </location>
</feature>
<accession>A0A1H9PWP2</accession>
<keyword evidence="12" id="KW-1185">Reference proteome</keyword>
<evidence type="ECO:0000313" key="9">
    <source>
        <dbReference type="EMBL" id="SEH46894.1"/>
    </source>
</evidence>
<dbReference type="RefSeq" id="WP_078687373.1">
    <property type="nucleotide sequence ID" value="NZ_FNWT01000003.1"/>
</dbReference>
<dbReference type="SUPFAM" id="SSF53062">
    <property type="entry name" value="PTS system fructose IIA component-like"/>
    <property type="match status" value="1"/>
</dbReference>
<dbReference type="Gene3D" id="3.40.50.510">
    <property type="entry name" value="Phosphotransferase system, mannose-type IIA component"/>
    <property type="match status" value="1"/>
</dbReference>
<keyword evidence="7" id="KW-0418">Kinase</keyword>
<evidence type="ECO:0000256" key="6">
    <source>
        <dbReference type="ARBA" id="ARBA00022683"/>
    </source>
</evidence>
<evidence type="ECO:0000313" key="10">
    <source>
        <dbReference type="EMBL" id="SER52624.1"/>
    </source>
</evidence>
<keyword evidence="5" id="KW-0808">Transferase</keyword>